<comment type="caution">
    <text evidence="1">The sequence shown here is derived from an EMBL/GenBank/DDBJ whole genome shotgun (WGS) entry which is preliminary data.</text>
</comment>
<dbReference type="EMBL" id="BAABGZ010000071">
    <property type="protein sequence ID" value="GAA4364474.1"/>
    <property type="molecule type" value="Genomic_DNA"/>
</dbReference>
<protein>
    <recommendedName>
        <fullName evidence="3">T9SS type A sorting domain-containing protein</fullName>
    </recommendedName>
</protein>
<sequence>MTALLLAGPARQVTLAPAAPPLLHVAYTLTAPATTELLLCDLLGRVLAPLLPATAQPAGTYEYLHSASLLGLPADTYLLAFYCNGTCLKTRPYVVEIHQHT</sequence>
<evidence type="ECO:0008006" key="3">
    <source>
        <dbReference type="Google" id="ProtNLM"/>
    </source>
</evidence>
<reference evidence="2" key="1">
    <citation type="journal article" date="2019" name="Int. J. Syst. Evol. Microbiol.">
        <title>The Global Catalogue of Microorganisms (GCM) 10K type strain sequencing project: providing services to taxonomists for standard genome sequencing and annotation.</title>
        <authorList>
            <consortium name="The Broad Institute Genomics Platform"/>
            <consortium name="The Broad Institute Genome Sequencing Center for Infectious Disease"/>
            <person name="Wu L."/>
            <person name="Ma J."/>
        </authorList>
    </citation>
    <scope>NUCLEOTIDE SEQUENCE [LARGE SCALE GENOMIC DNA]</scope>
    <source>
        <strain evidence="2">JCM 17923</strain>
    </source>
</reference>
<proteinExistence type="predicted"/>
<organism evidence="1 2">
    <name type="scientific">Hymenobacter saemangeumensis</name>
    <dbReference type="NCBI Taxonomy" id="1084522"/>
    <lineage>
        <taxon>Bacteria</taxon>
        <taxon>Pseudomonadati</taxon>
        <taxon>Bacteroidota</taxon>
        <taxon>Cytophagia</taxon>
        <taxon>Cytophagales</taxon>
        <taxon>Hymenobacteraceae</taxon>
        <taxon>Hymenobacter</taxon>
    </lineage>
</organism>
<dbReference type="RefSeq" id="WP_345237313.1">
    <property type="nucleotide sequence ID" value="NZ_BAABGZ010000071.1"/>
</dbReference>
<name>A0ABP8IP95_9BACT</name>
<accession>A0ABP8IP95</accession>
<keyword evidence="2" id="KW-1185">Reference proteome</keyword>
<gene>
    <name evidence="1" type="ORF">GCM10023185_34060</name>
</gene>
<dbReference type="Proteomes" id="UP001501153">
    <property type="component" value="Unassembled WGS sequence"/>
</dbReference>
<evidence type="ECO:0000313" key="1">
    <source>
        <dbReference type="EMBL" id="GAA4364474.1"/>
    </source>
</evidence>
<evidence type="ECO:0000313" key="2">
    <source>
        <dbReference type="Proteomes" id="UP001501153"/>
    </source>
</evidence>